<evidence type="ECO:0000313" key="2">
    <source>
        <dbReference type="EMBL" id="KAB8267101.1"/>
    </source>
</evidence>
<protein>
    <submittedName>
        <fullName evidence="2">Uncharacterized protein</fullName>
    </submittedName>
</protein>
<dbReference type="AlphaFoldDB" id="A0A5N6IK21"/>
<gene>
    <name evidence="2" type="ORF">BDV30DRAFT_231879</name>
</gene>
<feature type="compositionally biased region" description="Basic and acidic residues" evidence="1">
    <location>
        <begin position="54"/>
        <end position="92"/>
    </location>
</feature>
<reference evidence="2 3" key="1">
    <citation type="submission" date="2019-04" db="EMBL/GenBank/DDBJ databases">
        <title>Fungal friends and foes A comparative genomics study of 23 Aspergillus species from section Flavi.</title>
        <authorList>
            <consortium name="DOE Joint Genome Institute"/>
            <person name="Kjaerbolling I."/>
            <person name="Vesth T.C."/>
            <person name="Frisvad J.C."/>
            <person name="Nybo J.L."/>
            <person name="Theobald S."/>
            <person name="Kildgaard S."/>
            <person name="Petersen T.I."/>
            <person name="Kuo A."/>
            <person name="Sato A."/>
            <person name="Lyhne E.K."/>
            <person name="Kogle M.E."/>
            <person name="Wiebenga A."/>
            <person name="Kun R.S."/>
            <person name="Lubbers R.J."/>
            <person name="Makela M.R."/>
            <person name="Barry K."/>
            <person name="Chovatia M."/>
            <person name="Clum A."/>
            <person name="Daum C."/>
            <person name="Haridas S."/>
            <person name="He G."/>
            <person name="LaButti K."/>
            <person name="Lipzen A."/>
            <person name="Mondo S."/>
            <person name="Pangilinan J."/>
            <person name="Riley R."/>
            <person name="Salamov A."/>
            <person name="Simmons B.A."/>
            <person name="Magnuson J.K."/>
            <person name="Henrissat B."/>
            <person name="Mortensen U.H."/>
            <person name="Larsen T.O."/>
            <person name="De vries R.P."/>
            <person name="Grigoriev I.V."/>
            <person name="Machida M."/>
            <person name="Baker S.E."/>
            <person name="Andersen M.R."/>
        </authorList>
    </citation>
    <scope>NUCLEOTIDE SEQUENCE [LARGE SCALE GENOMIC DNA]</scope>
    <source>
        <strain evidence="2 3">CBS 117635</strain>
    </source>
</reference>
<proteinExistence type="predicted"/>
<keyword evidence="3" id="KW-1185">Reference proteome</keyword>
<evidence type="ECO:0000256" key="1">
    <source>
        <dbReference type="SAM" id="MobiDB-lite"/>
    </source>
</evidence>
<name>A0A5N6IK21_9EURO</name>
<feature type="region of interest" description="Disordered" evidence="1">
    <location>
        <begin position="1"/>
        <end position="29"/>
    </location>
</feature>
<sequence length="141" mass="15940">MAGPTSHFFVSLGADQQDAGNTKPPGKQRSALLSHATWQADSMNLNVTDPLPAFERREAQREKDRKEQFTRRGVHHERSGIPEKMYDNRRVELPANSRYELPNGYENGERSTNMKMGSAGARVNRAGWVEMEMDVLGAPRR</sequence>
<organism evidence="2 3">
    <name type="scientific">Aspergillus minisclerotigenes</name>
    <dbReference type="NCBI Taxonomy" id="656917"/>
    <lineage>
        <taxon>Eukaryota</taxon>
        <taxon>Fungi</taxon>
        <taxon>Dikarya</taxon>
        <taxon>Ascomycota</taxon>
        <taxon>Pezizomycotina</taxon>
        <taxon>Eurotiomycetes</taxon>
        <taxon>Eurotiomycetidae</taxon>
        <taxon>Eurotiales</taxon>
        <taxon>Aspergillaceae</taxon>
        <taxon>Aspergillus</taxon>
        <taxon>Aspergillus subgen. Circumdati</taxon>
    </lineage>
</organism>
<evidence type="ECO:0000313" key="3">
    <source>
        <dbReference type="Proteomes" id="UP000326289"/>
    </source>
</evidence>
<dbReference type="EMBL" id="ML732917">
    <property type="protein sequence ID" value="KAB8267101.1"/>
    <property type="molecule type" value="Genomic_DNA"/>
</dbReference>
<accession>A0A5N6IK21</accession>
<feature type="region of interest" description="Disordered" evidence="1">
    <location>
        <begin position="54"/>
        <end position="120"/>
    </location>
</feature>
<dbReference type="Proteomes" id="UP000326289">
    <property type="component" value="Unassembled WGS sequence"/>
</dbReference>